<reference evidence="1 2" key="1">
    <citation type="submission" date="2019-11" db="EMBL/GenBank/DDBJ databases">
        <title>Whole genome sequence of Oryza granulata.</title>
        <authorList>
            <person name="Li W."/>
        </authorList>
    </citation>
    <scope>NUCLEOTIDE SEQUENCE [LARGE SCALE GENOMIC DNA]</scope>
    <source>
        <strain evidence="2">cv. Menghai</strain>
        <tissue evidence="1">Leaf</tissue>
    </source>
</reference>
<dbReference type="EMBL" id="SPHZ02000006">
    <property type="protein sequence ID" value="KAF0910184.1"/>
    <property type="molecule type" value="Genomic_DNA"/>
</dbReference>
<name>A0A6G1DDD0_9ORYZ</name>
<dbReference type="AlphaFoldDB" id="A0A6G1DDD0"/>
<comment type="caution">
    <text evidence="1">The sequence shown here is derived from an EMBL/GenBank/DDBJ whole genome shotgun (WGS) entry which is preliminary data.</text>
</comment>
<protein>
    <submittedName>
        <fullName evidence="1">Uncharacterized protein</fullName>
    </submittedName>
</protein>
<accession>A0A6G1DDD0</accession>
<sequence length="98" mass="10640">MGQGEAGGRYVVLRDARSVNGCARRRKQGERAVWDSRGVAAHGRWGDARVRALVFRPGHPSAARPPGAAWVTTASCIGCHAREARGRRLFALSFRGWG</sequence>
<evidence type="ECO:0000313" key="1">
    <source>
        <dbReference type="EMBL" id="KAF0910184.1"/>
    </source>
</evidence>
<dbReference type="Proteomes" id="UP000479710">
    <property type="component" value="Unassembled WGS sequence"/>
</dbReference>
<gene>
    <name evidence="1" type="ORF">E2562_001394</name>
</gene>
<proteinExistence type="predicted"/>
<keyword evidence="2" id="KW-1185">Reference proteome</keyword>
<evidence type="ECO:0000313" key="2">
    <source>
        <dbReference type="Proteomes" id="UP000479710"/>
    </source>
</evidence>
<organism evidence="1 2">
    <name type="scientific">Oryza meyeriana var. granulata</name>
    <dbReference type="NCBI Taxonomy" id="110450"/>
    <lineage>
        <taxon>Eukaryota</taxon>
        <taxon>Viridiplantae</taxon>
        <taxon>Streptophyta</taxon>
        <taxon>Embryophyta</taxon>
        <taxon>Tracheophyta</taxon>
        <taxon>Spermatophyta</taxon>
        <taxon>Magnoliopsida</taxon>
        <taxon>Liliopsida</taxon>
        <taxon>Poales</taxon>
        <taxon>Poaceae</taxon>
        <taxon>BOP clade</taxon>
        <taxon>Oryzoideae</taxon>
        <taxon>Oryzeae</taxon>
        <taxon>Oryzinae</taxon>
        <taxon>Oryza</taxon>
        <taxon>Oryza meyeriana</taxon>
    </lineage>
</organism>